<gene>
    <name evidence="2" type="ORF">MPIPNATIZW_LOCUS16317</name>
</gene>
<name>A0ABP0ABW4_PIPNA</name>
<proteinExistence type="predicted"/>
<feature type="region of interest" description="Disordered" evidence="1">
    <location>
        <begin position="161"/>
        <end position="185"/>
    </location>
</feature>
<evidence type="ECO:0000313" key="3">
    <source>
        <dbReference type="Proteomes" id="UP001314169"/>
    </source>
</evidence>
<keyword evidence="3" id="KW-1185">Reference proteome</keyword>
<dbReference type="EMBL" id="OY882864">
    <property type="protein sequence ID" value="CAK6448011.1"/>
    <property type="molecule type" value="Genomic_DNA"/>
</dbReference>
<dbReference type="Proteomes" id="UP001314169">
    <property type="component" value="Chromosome 7"/>
</dbReference>
<protein>
    <submittedName>
        <fullName evidence="2">Uncharacterized protein</fullName>
    </submittedName>
</protein>
<sequence>MPNAPNFFFFFTYKKYHHNKPKQRRHSVCHQGLRAVWQAGIYKPTAETDPGKQAATGVSKLRSLLTQRNEGVMTMINNMLTLNKKMLQNRNYYHTCPACRINIFNADFRIFFYIIEQAIKLMIFFARAECSNRGPRLSGAESQDSPDLDGQVRLSVLPRLAPARSPGSLSPRSSPPGCEDASAPA</sequence>
<reference evidence="2" key="1">
    <citation type="submission" date="2023-12" db="EMBL/GenBank/DDBJ databases">
        <authorList>
            <person name="Brown T."/>
        </authorList>
    </citation>
    <scope>NUCLEOTIDE SEQUENCE</scope>
</reference>
<organism evidence="2 3">
    <name type="scientific">Pipistrellus nathusii</name>
    <name type="common">Nathusius' pipistrelle</name>
    <dbReference type="NCBI Taxonomy" id="59473"/>
    <lineage>
        <taxon>Eukaryota</taxon>
        <taxon>Metazoa</taxon>
        <taxon>Chordata</taxon>
        <taxon>Craniata</taxon>
        <taxon>Vertebrata</taxon>
        <taxon>Euteleostomi</taxon>
        <taxon>Mammalia</taxon>
        <taxon>Eutheria</taxon>
        <taxon>Laurasiatheria</taxon>
        <taxon>Chiroptera</taxon>
        <taxon>Yangochiroptera</taxon>
        <taxon>Vespertilionidae</taxon>
        <taxon>Pipistrellus</taxon>
    </lineage>
</organism>
<feature type="compositionally biased region" description="Low complexity" evidence="1">
    <location>
        <begin position="161"/>
        <end position="177"/>
    </location>
</feature>
<accession>A0ABP0ABW4</accession>
<evidence type="ECO:0000313" key="2">
    <source>
        <dbReference type="EMBL" id="CAK6448011.1"/>
    </source>
</evidence>
<evidence type="ECO:0000256" key="1">
    <source>
        <dbReference type="SAM" id="MobiDB-lite"/>
    </source>
</evidence>